<dbReference type="GO" id="GO:0000155">
    <property type="term" value="F:phosphorelay sensor kinase activity"/>
    <property type="evidence" value="ECO:0007669"/>
    <property type="project" value="InterPro"/>
</dbReference>
<feature type="transmembrane region" description="Helical" evidence="1">
    <location>
        <begin position="58"/>
        <end position="76"/>
    </location>
</feature>
<dbReference type="STRING" id="1391654.AKJ09_08348"/>
<keyword evidence="1" id="KW-0472">Membrane</keyword>
<name>A0A0K1Q8F7_9BACT</name>
<feature type="transmembrane region" description="Helical" evidence="1">
    <location>
        <begin position="133"/>
        <end position="157"/>
    </location>
</feature>
<dbReference type="OrthoDB" id="5519738at2"/>
<protein>
    <submittedName>
        <fullName evidence="3">Two-component sensor histidine kinase</fullName>
    </submittedName>
</protein>
<feature type="domain" description="Histidine kinase/HSP90-like ATPase" evidence="2">
    <location>
        <begin position="267"/>
        <end position="368"/>
    </location>
</feature>
<gene>
    <name evidence="3" type="ORF">AKJ09_08348</name>
</gene>
<dbReference type="PANTHER" id="PTHR34220">
    <property type="entry name" value="SENSOR HISTIDINE KINASE YPDA"/>
    <property type="match status" value="1"/>
</dbReference>
<organism evidence="3 4">
    <name type="scientific">Labilithrix luteola</name>
    <dbReference type="NCBI Taxonomy" id="1391654"/>
    <lineage>
        <taxon>Bacteria</taxon>
        <taxon>Pseudomonadati</taxon>
        <taxon>Myxococcota</taxon>
        <taxon>Polyangia</taxon>
        <taxon>Polyangiales</taxon>
        <taxon>Labilitrichaceae</taxon>
        <taxon>Labilithrix</taxon>
    </lineage>
</organism>
<dbReference type="Pfam" id="PF06580">
    <property type="entry name" value="His_kinase"/>
    <property type="match status" value="1"/>
</dbReference>
<accession>A0A0K1Q8F7</accession>
<evidence type="ECO:0000256" key="1">
    <source>
        <dbReference type="SAM" id="Phobius"/>
    </source>
</evidence>
<dbReference type="SMART" id="SM00387">
    <property type="entry name" value="HATPase_c"/>
    <property type="match status" value="1"/>
</dbReference>
<dbReference type="PANTHER" id="PTHR34220:SF7">
    <property type="entry name" value="SENSOR HISTIDINE KINASE YPDA"/>
    <property type="match status" value="1"/>
</dbReference>
<dbReference type="InterPro" id="IPR003594">
    <property type="entry name" value="HATPase_dom"/>
</dbReference>
<reference evidence="3 4" key="1">
    <citation type="submission" date="2015-08" db="EMBL/GenBank/DDBJ databases">
        <authorList>
            <person name="Babu N.S."/>
            <person name="Beckwith C.J."/>
            <person name="Beseler K.G."/>
            <person name="Brison A."/>
            <person name="Carone J.V."/>
            <person name="Caskin T.P."/>
            <person name="Diamond M."/>
            <person name="Durham M.E."/>
            <person name="Foxe J.M."/>
            <person name="Go M."/>
            <person name="Henderson B.A."/>
            <person name="Jones I.B."/>
            <person name="McGettigan J.A."/>
            <person name="Micheletti S.J."/>
            <person name="Nasrallah M.E."/>
            <person name="Ortiz D."/>
            <person name="Piller C.R."/>
            <person name="Privatt S.R."/>
            <person name="Schneider S.L."/>
            <person name="Sharp S."/>
            <person name="Smith T.C."/>
            <person name="Stanton J.D."/>
            <person name="Ullery H.E."/>
            <person name="Wilson R.J."/>
            <person name="Serrano M.G."/>
            <person name="Buck G."/>
            <person name="Lee V."/>
            <person name="Wang Y."/>
            <person name="Carvalho R."/>
            <person name="Voegtly L."/>
            <person name="Shi R."/>
            <person name="Duckworth R."/>
            <person name="Johnson A."/>
            <person name="Loviza R."/>
            <person name="Walstead R."/>
            <person name="Shah Z."/>
            <person name="Kiflezghi M."/>
            <person name="Wade K."/>
            <person name="Ball S.L."/>
            <person name="Bradley K.W."/>
            <person name="Asai D.J."/>
            <person name="Bowman C.A."/>
            <person name="Russell D.A."/>
            <person name="Pope W.H."/>
            <person name="Jacobs-Sera D."/>
            <person name="Hendrix R.W."/>
            <person name="Hatfull G.F."/>
        </authorList>
    </citation>
    <scope>NUCLEOTIDE SEQUENCE [LARGE SCALE GENOMIC DNA]</scope>
    <source>
        <strain evidence="3 4">DSM 27648</strain>
    </source>
</reference>
<dbReference type="Gene3D" id="3.30.565.10">
    <property type="entry name" value="Histidine kinase-like ATPase, C-terminal domain"/>
    <property type="match status" value="1"/>
</dbReference>
<keyword evidence="3" id="KW-0418">Kinase</keyword>
<dbReference type="InterPro" id="IPR050640">
    <property type="entry name" value="Bact_2-comp_sensor_kinase"/>
</dbReference>
<keyword evidence="1" id="KW-0812">Transmembrane</keyword>
<feature type="transmembrane region" description="Helical" evidence="1">
    <location>
        <begin position="88"/>
        <end position="113"/>
    </location>
</feature>
<dbReference type="SUPFAM" id="SSF55874">
    <property type="entry name" value="ATPase domain of HSP90 chaperone/DNA topoisomerase II/histidine kinase"/>
    <property type="match status" value="1"/>
</dbReference>
<evidence type="ECO:0000313" key="4">
    <source>
        <dbReference type="Proteomes" id="UP000064967"/>
    </source>
</evidence>
<dbReference type="GO" id="GO:0016020">
    <property type="term" value="C:membrane"/>
    <property type="evidence" value="ECO:0007669"/>
    <property type="project" value="InterPro"/>
</dbReference>
<sequence length="370" mass="39895">MLSTPPASKTAATPVAGGDDIEATSRTRRRWIGIGVVLLIVALQSLTELLAGHERPRVLLRLAVTAVQMPLLMLALSQSFEWAKRHRMGSIATLLAGAAIAGILGGLFAVAVWELGYVFPALRMKAGPFSPPAVRAAAFGFLFGQFNFGIWALAFVYPFAVEDARVRALEAERLTSAADLARLRAHLEPHFLLNTLNAIAGLVTDEPREARRLLAALGDLLRDATRDGDEMQPVEDEVAWLRRYAAILEARYGGAIVFKWNVDPRASKVLLPRLLLQPLVENAVKHGALARGEGGEVALLVDLDDSAHVLRCTIEDNGPGIPDAPARSGAFGLDAVRRRLSLKDERASLTISSTSRGTRAIVAWPMEVGA</sequence>
<evidence type="ECO:0000313" key="3">
    <source>
        <dbReference type="EMBL" id="AKV01685.1"/>
    </source>
</evidence>
<dbReference type="AlphaFoldDB" id="A0A0K1Q8F7"/>
<proteinExistence type="predicted"/>
<dbReference type="InterPro" id="IPR010559">
    <property type="entry name" value="Sig_transdc_His_kin_internal"/>
</dbReference>
<dbReference type="InterPro" id="IPR036890">
    <property type="entry name" value="HATPase_C_sf"/>
</dbReference>
<dbReference type="Pfam" id="PF02518">
    <property type="entry name" value="HATPase_c"/>
    <property type="match status" value="1"/>
</dbReference>
<keyword evidence="1" id="KW-1133">Transmembrane helix</keyword>
<evidence type="ECO:0000259" key="2">
    <source>
        <dbReference type="SMART" id="SM00387"/>
    </source>
</evidence>
<feature type="transmembrane region" description="Helical" evidence="1">
    <location>
        <begin position="31"/>
        <end position="52"/>
    </location>
</feature>
<keyword evidence="4" id="KW-1185">Reference proteome</keyword>
<dbReference type="RefSeq" id="WP_146652738.1">
    <property type="nucleotide sequence ID" value="NZ_CP012333.1"/>
</dbReference>
<dbReference type="KEGG" id="llu:AKJ09_08348"/>
<dbReference type="Proteomes" id="UP000064967">
    <property type="component" value="Chromosome"/>
</dbReference>
<keyword evidence="3" id="KW-0808">Transferase</keyword>
<dbReference type="EMBL" id="CP012333">
    <property type="protein sequence ID" value="AKV01685.1"/>
    <property type="molecule type" value="Genomic_DNA"/>
</dbReference>